<dbReference type="InterPro" id="IPR051083">
    <property type="entry name" value="GrpII_Intron_Splice-Mob/Def"/>
</dbReference>
<dbReference type="CDD" id="cd01646">
    <property type="entry name" value="RT_Bac_retron_I"/>
    <property type="match status" value="1"/>
</dbReference>
<sequence length="271" mass="32474">MNIMKPIWIKQLVNFTYANIEGRGVHACKNHVEKIIRIYNKKYKNIYYLQFDISKFYYNISHRILKNILSRKIKDKKLLDILYEIIDSYKYKGEYKYIKETCGLPLGNYLSGYECNLYLDSFDRWLKEELRCKQVVRYADDIVIFSSNKKFLHKVLICSKLYLKHVLSLNVKSNYHIANIKTQPLSFIGYVYYYNNTRVKKSIKIKLNKLINKYNKGHITNVKFIRSILSYYGWLVNGDCKHLFIKLINSIKNKNRFVKFNLAKLNNSYVN</sequence>
<keyword evidence="3" id="KW-1185">Reference proteome</keyword>
<dbReference type="RefSeq" id="YP_010113293.1">
    <property type="nucleotide sequence ID" value="NC_055901.1"/>
</dbReference>
<evidence type="ECO:0000313" key="2">
    <source>
        <dbReference type="EMBL" id="QOR57653.1"/>
    </source>
</evidence>
<dbReference type="SUPFAM" id="SSF56672">
    <property type="entry name" value="DNA/RNA polymerases"/>
    <property type="match status" value="1"/>
</dbReference>
<keyword evidence="2" id="KW-0808">Transferase</keyword>
<keyword evidence="2" id="KW-0548">Nucleotidyltransferase</keyword>
<evidence type="ECO:0000313" key="3">
    <source>
        <dbReference type="Proteomes" id="UP000594028"/>
    </source>
</evidence>
<protein>
    <submittedName>
        <fullName evidence="2">Reverse transcriptase</fullName>
    </submittedName>
</protein>
<evidence type="ECO:0000259" key="1">
    <source>
        <dbReference type="PROSITE" id="PS50878"/>
    </source>
</evidence>
<organism evidence="2 3">
    <name type="scientific">uncultured phage cr130_1</name>
    <dbReference type="NCBI Taxonomy" id="2772092"/>
    <lineage>
        <taxon>Viruses</taxon>
        <taxon>Duplodnaviria</taxon>
        <taxon>Heunggongvirae</taxon>
        <taxon>Uroviricota</taxon>
        <taxon>Caudoviricetes</taxon>
        <taxon>Crassvirales</taxon>
        <taxon>Suoliviridae</taxon>
        <taxon>Oafivirinae</taxon>
        <taxon>Chuhaivirus</taxon>
        <taxon>Chuhaivirus simiae</taxon>
    </lineage>
</organism>
<keyword evidence="2" id="KW-0695">RNA-directed DNA polymerase</keyword>
<dbReference type="KEGG" id="vg:65131806"/>
<dbReference type="PANTHER" id="PTHR34047">
    <property type="entry name" value="NUCLEAR INTRON MATURASE 1, MITOCHONDRIAL-RELATED"/>
    <property type="match status" value="1"/>
</dbReference>
<feature type="domain" description="Reverse transcriptase" evidence="1">
    <location>
        <begin position="1"/>
        <end position="192"/>
    </location>
</feature>
<dbReference type="Pfam" id="PF00078">
    <property type="entry name" value="RVT_1"/>
    <property type="match status" value="1"/>
</dbReference>
<dbReference type="GeneID" id="65131806"/>
<name>A0A7M1RTD5_9CAUD</name>
<accession>A0A7M1RTD5</accession>
<dbReference type="PROSITE" id="PS50878">
    <property type="entry name" value="RT_POL"/>
    <property type="match status" value="1"/>
</dbReference>
<dbReference type="PANTHER" id="PTHR34047:SF8">
    <property type="entry name" value="PROTEIN YKFC"/>
    <property type="match status" value="1"/>
</dbReference>
<reference evidence="2 3" key="1">
    <citation type="submission" date="2020-07" db="EMBL/GenBank/DDBJ databases">
        <title>Taxonomic proposal: Crassvirales, a new order of highly abundant and diverse bacterial viruses.</title>
        <authorList>
            <person name="Shkoporov A.N."/>
            <person name="Stockdale S.R."/>
            <person name="Guerin E."/>
            <person name="Ross R.P."/>
            <person name="Hill C."/>
        </authorList>
    </citation>
    <scope>NUCLEOTIDE SEQUENCE [LARGE SCALE GENOMIC DNA]</scope>
</reference>
<dbReference type="EMBL" id="MT774408">
    <property type="protein sequence ID" value="QOR57653.1"/>
    <property type="molecule type" value="Genomic_DNA"/>
</dbReference>
<dbReference type="InterPro" id="IPR043502">
    <property type="entry name" value="DNA/RNA_pol_sf"/>
</dbReference>
<dbReference type="InterPro" id="IPR000477">
    <property type="entry name" value="RT_dom"/>
</dbReference>
<dbReference type="Proteomes" id="UP000594028">
    <property type="component" value="Segment"/>
</dbReference>
<proteinExistence type="predicted"/>
<dbReference type="GO" id="GO:0003964">
    <property type="term" value="F:RNA-directed DNA polymerase activity"/>
    <property type="evidence" value="ECO:0007669"/>
    <property type="project" value="UniProtKB-KW"/>
</dbReference>